<keyword evidence="8" id="KW-1133">Transmembrane helix</keyword>
<sequence length="193" mass="21221">MVADFGLAKLTTDNNTHVSTRVRGTFGYLAPEYASSRKLSEKSDVFSFGVMLLELITGRKPIDLSNNMMEDSLVDWARPLLTKAMEDGNFEDLVDPRLEGKFLHTELACMASCAAASIRHSARKRPKMSQIVRALDGDSSLEDLNEGVKPGQSNGGTEVYDSRAYNADMLKFKKMVMASGEFTATDSPDVDSH</sequence>
<dbReference type="InterPro" id="IPR011009">
    <property type="entry name" value="Kinase-like_dom_sf"/>
</dbReference>
<keyword evidence="5" id="KW-0812">Transmembrane</keyword>
<dbReference type="EC" id="2.7.11.1" evidence="2"/>
<evidence type="ECO:0000256" key="10">
    <source>
        <dbReference type="ARBA" id="ARBA00047899"/>
    </source>
</evidence>
<keyword evidence="14" id="KW-1185">Reference proteome</keyword>
<comment type="catalytic activity">
    <reaction evidence="11">
        <text>L-seryl-[protein] + ATP = O-phospho-L-seryl-[protein] + ADP + H(+)</text>
        <dbReference type="Rhea" id="RHEA:17989"/>
        <dbReference type="Rhea" id="RHEA-COMP:9863"/>
        <dbReference type="Rhea" id="RHEA-COMP:11604"/>
        <dbReference type="ChEBI" id="CHEBI:15378"/>
        <dbReference type="ChEBI" id="CHEBI:29999"/>
        <dbReference type="ChEBI" id="CHEBI:30616"/>
        <dbReference type="ChEBI" id="CHEBI:83421"/>
        <dbReference type="ChEBI" id="CHEBI:456216"/>
        <dbReference type="EC" id="2.7.11.1"/>
    </reaction>
</comment>
<dbReference type="Proteomes" id="UP000298416">
    <property type="component" value="Unassembled WGS sequence"/>
</dbReference>
<keyword evidence="7" id="KW-0067">ATP-binding</keyword>
<evidence type="ECO:0000256" key="8">
    <source>
        <dbReference type="ARBA" id="ARBA00022989"/>
    </source>
</evidence>
<keyword evidence="9" id="KW-0472">Membrane</keyword>
<dbReference type="Pfam" id="PF00069">
    <property type="entry name" value="Pkinase"/>
    <property type="match status" value="1"/>
</dbReference>
<evidence type="ECO:0000256" key="6">
    <source>
        <dbReference type="ARBA" id="ARBA00022741"/>
    </source>
</evidence>
<dbReference type="GO" id="GO:0004674">
    <property type="term" value="F:protein serine/threonine kinase activity"/>
    <property type="evidence" value="ECO:0007669"/>
    <property type="project" value="UniProtKB-KW"/>
</dbReference>
<dbReference type="SUPFAM" id="SSF56112">
    <property type="entry name" value="Protein kinase-like (PK-like)"/>
    <property type="match status" value="1"/>
</dbReference>
<accession>A0A8X8YYT4</accession>
<keyword evidence="3" id="KW-0723">Serine/threonine-protein kinase</keyword>
<evidence type="ECO:0000259" key="12">
    <source>
        <dbReference type="PROSITE" id="PS50011"/>
    </source>
</evidence>
<proteinExistence type="predicted"/>
<evidence type="ECO:0000256" key="2">
    <source>
        <dbReference type="ARBA" id="ARBA00012513"/>
    </source>
</evidence>
<comment type="catalytic activity">
    <reaction evidence="10">
        <text>L-threonyl-[protein] + ATP = O-phospho-L-threonyl-[protein] + ADP + H(+)</text>
        <dbReference type="Rhea" id="RHEA:46608"/>
        <dbReference type="Rhea" id="RHEA-COMP:11060"/>
        <dbReference type="Rhea" id="RHEA-COMP:11605"/>
        <dbReference type="ChEBI" id="CHEBI:15378"/>
        <dbReference type="ChEBI" id="CHEBI:30013"/>
        <dbReference type="ChEBI" id="CHEBI:30616"/>
        <dbReference type="ChEBI" id="CHEBI:61977"/>
        <dbReference type="ChEBI" id="CHEBI:456216"/>
        <dbReference type="EC" id="2.7.11.1"/>
    </reaction>
</comment>
<dbReference type="PANTHER" id="PTHR47982">
    <property type="entry name" value="PROLINE-RICH RECEPTOR-LIKE PROTEIN KINASE PERK4"/>
    <property type="match status" value="1"/>
</dbReference>
<keyword evidence="3" id="KW-0418">Kinase</keyword>
<gene>
    <name evidence="13" type="ORF">SASPL_154815</name>
</gene>
<dbReference type="GO" id="GO:0005524">
    <property type="term" value="F:ATP binding"/>
    <property type="evidence" value="ECO:0007669"/>
    <property type="project" value="UniProtKB-KW"/>
</dbReference>
<keyword evidence="4" id="KW-0808">Transferase</keyword>
<dbReference type="EMBL" id="PNBA02000022">
    <property type="protein sequence ID" value="KAG6385932.1"/>
    <property type="molecule type" value="Genomic_DNA"/>
</dbReference>
<feature type="domain" description="Protein kinase" evidence="12">
    <location>
        <begin position="1"/>
        <end position="141"/>
    </location>
</feature>
<protein>
    <recommendedName>
        <fullName evidence="2">non-specific serine/threonine protein kinase</fullName>
        <ecNumber evidence="2">2.7.11.1</ecNumber>
    </recommendedName>
</protein>
<evidence type="ECO:0000256" key="9">
    <source>
        <dbReference type="ARBA" id="ARBA00023136"/>
    </source>
</evidence>
<dbReference type="Gene3D" id="1.10.510.10">
    <property type="entry name" value="Transferase(Phosphotransferase) domain 1"/>
    <property type="match status" value="1"/>
</dbReference>
<comment type="subcellular location">
    <subcellularLocation>
        <location evidence="1">Cell membrane</location>
        <topology evidence="1">Single-pass membrane protein</topology>
    </subcellularLocation>
</comment>
<evidence type="ECO:0000256" key="1">
    <source>
        <dbReference type="ARBA" id="ARBA00004162"/>
    </source>
</evidence>
<evidence type="ECO:0000256" key="4">
    <source>
        <dbReference type="ARBA" id="ARBA00022679"/>
    </source>
</evidence>
<reference evidence="13" key="1">
    <citation type="submission" date="2018-01" db="EMBL/GenBank/DDBJ databases">
        <authorList>
            <person name="Mao J.F."/>
        </authorList>
    </citation>
    <scope>NUCLEOTIDE SEQUENCE</scope>
    <source>
        <strain evidence="13">Huo1</strain>
        <tissue evidence="13">Leaf</tissue>
    </source>
</reference>
<dbReference type="InterPro" id="IPR047117">
    <property type="entry name" value="PERK1-13-like"/>
</dbReference>
<name>A0A8X8YYT4_SALSN</name>
<dbReference type="InterPro" id="IPR000719">
    <property type="entry name" value="Prot_kinase_dom"/>
</dbReference>
<evidence type="ECO:0000256" key="3">
    <source>
        <dbReference type="ARBA" id="ARBA00022527"/>
    </source>
</evidence>
<dbReference type="GO" id="GO:0005886">
    <property type="term" value="C:plasma membrane"/>
    <property type="evidence" value="ECO:0007669"/>
    <property type="project" value="UniProtKB-SubCell"/>
</dbReference>
<evidence type="ECO:0000256" key="7">
    <source>
        <dbReference type="ARBA" id="ARBA00022840"/>
    </source>
</evidence>
<organism evidence="13">
    <name type="scientific">Salvia splendens</name>
    <name type="common">Scarlet sage</name>
    <dbReference type="NCBI Taxonomy" id="180675"/>
    <lineage>
        <taxon>Eukaryota</taxon>
        <taxon>Viridiplantae</taxon>
        <taxon>Streptophyta</taxon>
        <taxon>Embryophyta</taxon>
        <taxon>Tracheophyta</taxon>
        <taxon>Spermatophyta</taxon>
        <taxon>Magnoliopsida</taxon>
        <taxon>eudicotyledons</taxon>
        <taxon>Gunneridae</taxon>
        <taxon>Pentapetalae</taxon>
        <taxon>asterids</taxon>
        <taxon>lamiids</taxon>
        <taxon>Lamiales</taxon>
        <taxon>Lamiaceae</taxon>
        <taxon>Nepetoideae</taxon>
        <taxon>Mentheae</taxon>
        <taxon>Salviinae</taxon>
        <taxon>Salvia</taxon>
        <taxon>Salvia subgen. Calosphace</taxon>
        <taxon>core Calosphace</taxon>
    </lineage>
</organism>
<dbReference type="AlphaFoldDB" id="A0A8X8YYT4"/>
<dbReference type="PANTHER" id="PTHR47982:SF6">
    <property type="entry name" value="PROLINE-RICH RECEPTOR-LIKE PROTEIN KINASE PERK4"/>
    <property type="match status" value="1"/>
</dbReference>
<comment type="caution">
    <text evidence="13">The sequence shown here is derived from an EMBL/GenBank/DDBJ whole genome shotgun (WGS) entry which is preliminary data.</text>
</comment>
<evidence type="ECO:0000313" key="13">
    <source>
        <dbReference type="EMBL" id="KAG6385932.1"/>
    </source>
</evidence>
<reference evidence="13" key="2">
    <citation type="submission" date="2020-08" db="EMBL/GenBank/DDBJ databases">
        <title>Plant Genome Project.</title>
        <authorList>
            <person name="Zhang R.-G."/>
        </authorList>
    </citation>
    <scope>NUCLEOTIDE SEQUENCE</scope>
    <source>
        <strain evidence="13">Huo1</strain>
        <tissue evidence="13">Leaf</tissue>
    </source>
</reference>
<dbReference type="PROSITE" id="PS50011">
    <property type="entry name" value="PROTEIN_KINASE_DOM"/>
    <property type="match status" value="1"/>
</dbReference>
<evidence type="ECO:0000313" key="14">
    <source>
        <dbReference type="Proteomes" id="UP000298416"/>
    </source>
</evidence>
<evidence type="ECO:0000256" key="5">
    <source>
        <dbReference type="ARBA" id="ARBA00022692"/>
    </source>
</evidence>
<keyword evidence="6" id="KW-0547">Nucleotide-binding</keyword>
<evidence type="ECO:0000256" key="11">
    <source>
        <dbReference type="ARBA" id="ARBA00048679"/>
    </source>
</evidence>